<protein>
    <submittedName>
        <fullName evidence="1">Uncharacterized protein</fullName>
    </submittedName>
</protein>
<keyword evidence="1" id="KW-0614">Plasmid</keyword>
<organism evidence="1">
    <name type="scientific">Xanthomonas hortorum pv. gardneri</name>
    <dbReference type="NCBI Taxonomy" id="2754056"/>
    <lineage>
        <taxon>Bacteria</taxon>
        <taxon>Pseudomonadati</taxon>
        <taxon>Pseudomonadota</taxon>
        <taxon>Gammaproteobacteria</taxon>
        <taxon>Lysobacterales</taxon>
        <taxon>Lysobacteraceae</taxon>
        <taxon>Xanthomonas</taxon>
    </lineage>
</organism>
<reference evidence="1" key="1">
    <citation type="submission" date="2020-07" db="EMBL/GenBank/DDBJ databases">
        <authorList>
            <person name="Pothier F. J."/>
        </authorList>
    </citation>
    <scope>NUCLEOTIDE SEQUENCE [LARGE SCALE GENOMIC DNA]</scope>
    <source>
        <plasmid evidence="1">CFBP8129_p211</plasmid>
    </source>
</reference>
<geneLocation type="plasmid" evidence="1">
    <name>CFBP8129_p211</name>
</geneLocation>
<accession>A0A6V7FED8</accession>
<dbReference type="EMBL" id="LR828254">
    <property type="protein sequence ID" value="CAD0361985.1"/>
    <property type="molecule type" value="Genomic_DNA"/>
</dbReference>
<dbReference type="EMBL" id="LR828254">
    <property type="protein sequence ID" value="CAD0361982.1"/>
    <property type="molecule type" value="Genomic_DNA"/>
</dbReference>
<sequence>MDHGPFLISGERLIVPLLPLYPTRVDCMPSPTKFSGIALLSPRLAARERFNPLVVLSHSLF</sequence>
<evidence type="ECO:0000313" key="1">
    <source>
        <dbReference type="EMBL" id="CAD0361982.1"/>
    </source>
</evidence>
<proteinExistence type="predicted"/>
<name>A0A6V7FED8_9XANT</name>
<gene>
    <name evidence="1" type="ORF">CFBP8129_44970</name>
</gene>
<dbReference type="AlphaFoldDB" id="A0A6V7FED8"/>